<keyword evidence="6 9" id="KW-0057">Aromatic amino acid biosynthesis</keyword>
<dbReference type="SUPFAM" id="SSF52418">
    <property type="entry name" value="Nucleoside phosphorylase/phosphoribosyltransferase catalytic domain"/>
    <property type="match status" value="1"/>
</dbReference>
<dbReference type="InterPro" id="IPR035902">
    <property type="entry name" value="Nuc_phospho_transferase"/>
</dbReference>
<dbReference type="InterPro" id="IPR017459">
    <property type="entry name" value="Glycosyl_Trfase_fam3_N_dom"/>
</dbReference>
<comment type="similarity">
    <text evidence="8">In the C-terminal section; belongs to the anthranilate phosphoribosyltransferase family.</text>
</comment>
<feature type="binding site" evidence="9">
    <location>
        <position position="225"/>
    </location>
    <ligand>
        <name>Mg(2+)</name>
        <dbReference type="ChEBI" id="CHEBI:18420"/>
        <label>2</label>
    </ligand>
</feature>
<keyword evidence="5 9" id="KW-0822">Tryptophan biosynthesis</keyword>
<dbReference type="FunFam" id="3.40.1030.10:FF:000002">
    <property type="entry name" value="Anthranilate phosphoribosyltransferase"/>
    <property type="match status" value="1"/>
</dbReference>
<evidence type="ECO:0000256" key="7">
    <source>
        <dbReference type="ARBA" id="ARBA00052328"/>
    </source>
</evidence>
<evidence type="ECO:0000256" key="4">
    <source>
        <dbReference type="ARBA" id="ARBA00022679"/>
    </source>
</evidence>
<dbReference type="NCBIfam" id="TIGR01245">
    <property type="entry name" value="trpD"/>
    <property type="match status" value="1"/>
</dbReference>
<feature type="binding site" evidence="9">
    <location>
        <position position="226"/>
    </location>
    <ligand>
        <name>Mg(2+)</name>
        <dbReference type="ChEBI" id="CHEBI:18420"/>
        <label>2</label>
    </ligand>
</feature>
<dbReference type="UniPathway" id="UPA00035">
    <property type="reaction ID" value="UER00041"/>
</dbReference>
<feature type="binding site" evidence="9">
    <location>
        <position position="80"/>
    </location>
    <ligand>
        <name>5-phospho-alpha-D-ribose 1-diphosphate</name>
        <dbReference type="ChEBI" id="CHEBI:58017"/>
    </ligand>
</feature>
<keyword evidence="3 9" id="KW-0328">Glycosyltransferase</keyword>
<feature type="binding site" evidence="9">
    <location>
        <begin position="108"/>
        <end position="116"/>
    </location>
    <ligand>
        <name>5-phospho-alpha-D-ribose 1-diphosphate</name>
        <dbReference type="ChEBI" id="CHEBI:58017"/>
    </ligand>
</feature>
<evidence type="ECO:0000313" key="13">
    <source>
        <dbReference type="Proteomes" id="UP000030401"/>
    </source>
</evidence>
<feature type="domain" description="Glycosyl transferase family 3 N-terminal" evidence="11">
    <location>
        <begin position="4"/>
        <end position="65"/>
    </location>
</feature>
<comment type="catalytic activity">
    <reaction evidence="7 9">
        <text>N-(5-phospho-beta-D-ribosyl)anthranilate + diphosphate = 5-phospho-alpha-D-ribose 1-diphosphate + anthranilate</text>
        <dbReference type="Rhea" id="RHEA:11768"/>
        <dbReference type="ChEBI" id="CHEBI:16567"/>
        <dbReference type="ChEBI" id="CHEBI:18277"/>
        <dbReference type="ChEBI" id="CHEBI:33019"/>
        <dbReference type="ChEBI" id="CHEBI:58017"/>
        <dbReference type="EC" id="2.4.2.18"/>
    </reaction>
</comment>
<keyword evidence="13" id="KW-1185">Reference proteome</keyword>
<dbReference type="eggNOG" id="COG0547">
    <property type="taxonomic scope" value="Bacteria"/>
</dbReference>
<evidence type="ECO:0000256" key="9">
    <source>
        <dbReference type="HAMAP-Rule" id="MF_00211"/>
    </source>
</evidence>
<feature type="binding site" evidence="9">
    <location>
        <position position="120"/>
    </location>
    <ligand>
        <name>5-phospho-alpha-D-ribose 1-diphosphate</name>
        <dbReference type="ChEBI" id="CHEBI:58017"/>
    </ligand>
</feature>
<dbReference type="InterPro" id="IPR005940">
    <property type="entry name" value="Anthranilate_Pribosyl_Tfrase"/>
</dbReference>
<proteinExistence type="inferred from homology"/>
<accession>A0A0A5GAC5</accession>
<comment type="cofactor">
    <cofactor evidence="9">
        <name>Mg(2+)</name>
        <dbReference type="ChEBI" id="CHEBI:18420"/>
    </cofactor>
    <text evidence="9">Binds 2 magnesium ions per monomer.</text>
</comment>
<dbReference type="GO" id="GO:0000287">
    <property type="term" value="F:magnesium ion binding"/>
    <property type="evidence" value="ECO:0007669"/>
    <property type="project" value="UniProtKB-UniRule"/>
</dbReference>
<dbReference type="STRING" id="1385512.N784_10425"/>
<protein>
    <recommendedName>
        <fullName evidence="9">Anthranilate phosphoribosyltransferase</fullName>
        <ecNumber evidence="9">2.4.2.18</ecNumber>
    </recommendedName>
</protein>
<dbReference type="GO" id="GO:0000162">
    <property type="term" value="P:L-tryptophan biosynthetic process"/>
    <property type="evidence" value="ECO:0007669"/>
    <property type="project" value="UniProtKB-UniRule"/>
</dbReference>
<comment type="caution">
    <text evidence="9">Lacks conserved residue(s) required for the propagation of feature annotation.</text>
</comment>
<comment type="similarity">
    <text evidence="9">Belongs to the anthranilate phosphoribosyltransferase family.</text>
</comment>
<keyword evidence="4 9" id="KW-0808">Transferase</keyword>
<name>A0A0A5GAC5_9BACI</name>
<dbReference type="RefSeq" id="WP_036832452.1">
    <property type="nucleotide sequence ID" value="NZ_AVPG01000003.1"/>
</dbReference>
<comment type="function">
    <text evidence="9">Catalyzes the transfer of the phosphoribosyl group of 5-phosphorylribose-1-pyrophosphate (PRPP) to anthranilate to yield N-(5'-phosphoribosyl)-anthranilate (PRA).</text>
</comment>
<comment type="caution">
    <text evidence="12">The sequence shown here is derived from an EMBL/GenBank/DDBJ whole genome shotgun (WGS) entry which is preliminary data.</text>
</comment>
<dbReference type="GO" id="GO:0004048">
    <property type="term" value="F:anthranilate phosphoribosyltransferase activity"/>
    <property type="evidence" value="ECO:0007669"/>
    <property type="project" value="UniProtKB-UniRule"/>
</dbReference>
<keyword evidence="9" id="KW-0479">Metal-binding</keyword>
<dbReference type="Pfam" id="PF02885">
    <property type="entry name" value="Glycos_trans_3N"/>
    <property type="match status" value="1"/>
</dbReference>
<evidence type="ECO:0000256" key="2">
    <source>
        <dbReference type="ARBA" id="ARBA00022605"/>
    </source>
</evidence>
<keyword evidence="9" id="KW-0460">Magnesium</keyword>
<dbReference type="Gene3D" id="3.40.1030.10">
    <property type="entry name" value="Nucleoside phosphorylase/phosphoribosyltransferase catalytic domain"/>
    <property type="match status" value="1"/>
</dbReference>
<keyword evidence="2 9" id="KW-0028">Amino-acid biosynthesis</keyword>
<gene>
    <name evidence="9" type="primary">trpD</name>
    <name evidence="12" type="ORF">N784_10425</name>
</gene>
<dbReference type="Proteomes" id="UP000030401">
    <property type="component" value="Unassembled WGS sequence"/>
</dbReference>
<dbReference type="PANTHER" id="PTHR43285:SF2">
    <property type="entry name" value="ANTHRANILATE PHOSPHORIBOSYLTRANSFERASE"/>
    <property type="match status" value="1"/>
</dbReference>
<dbReference type="GO" id="GO:0005829">
    <property type="term" value="C:cytosol"/>
    <property type="evidence" value="ECO:0007669"/>
    <property type="project" value="TreeGrafter"/>
</dbReference>
<sequence length="341" mass="37108">MLKGILAELIEGKTLSEQEAFLVMDDVMRGQVDSTQITSLLSILRMRGESVEELIGFTKGLRRHMRTIQHDENVLLDTCGTGGDGLSTFNISTTVAIVLASLQVKVAKHGNRKVSSSSGSADVLERLGIPIDTTPEQAAHMLQQKGMTFLYAPLYHQAVRHVIPARQALGFRTVFNVLGPLANPANSRHQMIGVWDTSLAKKMAETLRALGSKRVLIVTGENGLDECSITGSTNIVELKHGEIKRYELHPEEVGLPIGTLRDIQVENSEQSAQLMAAIFRGKGNESAHNIVVINAGAALYTADQVSTMKEGVAVVKQALRNGTVAHYYEHLRGKEAGRCYA</sequence>
<dbReference type="Pfam" id="PF00591">
    <property type="entry name" value="Glycos_transf_3"/>
    <property type="match status" value="1"/>
</dbReference>
<dbReference type="EMBL" id="AVPG01000003">
    <property type="protein sequence ID" value="KGX88148.1"/>
    <property type="molecule type" value="Genomic_DNA"/>
</dbReference>
<feature type="binding site" evidence="9">
    <location>
        <begin position="83"/>
        <end position="84"/>
    </location>
    <ligand>
        <name>5-phospho-alpha-D-ribose 1-diphosphate</name>
        <dbReference type="ChEBI" id="CHEBI:58017"/>
    </ligand>
</feature>
<dbReference type="HAMAP" id="MF_00211">
    <property type="entry name" value="TrpD"/>
    <property type="match status" value="1"/>
</dbReference>
<feature type="binding site" evidence="9">
    <location>
        <begin position="90"/>
        <end position="93"/>
    </location>
    <ligand>
        <name>5-phospho-alpha-D-ribose 1-diphosphate</name>
        <dbReference type="ChEBI" id="CHEBI:58017"/>
    </ligand>
</feature>
<dbReference type="AlphaFoldDB" id="A0A0A5GAC5"/>
<feature type="binding site" evidence="9">
    <location>
        <position position="80"/>
    </location>
    <ligand>
        <name>anthranilate</name>
        <dbReference type="ChEBI" id="CHEBI:16567"/>
        <label>1</label>
    </ligand>
</feature>
<feature type="binding site" evidence="9">
    <location>
        <position position="226"/>
    </location>
    <ligand>
        <name>Mg(2+)</name>
        <dbReference type="ChEBI" id="CHEBI:18420"/>
        <label>1</label>
    </ligand>
</feature>
<feature type="binding site" evidence="9">
    <location>
        <position position="166"/>
    </location>
    <ligand>
        <name>anthranilate</name>
        <dbReference type="ChEBI" id="CHEBI:16567"/>
        <label>2</label>
    </ligand>
</feature>
<evidence type="ECO:0000256" key="3">
    <source>
        <dbReference type="ARBA" id="ARBA00022676"/>
    </source>
</evidence>
<evidence type="ECO:0000256" key="8">
    <source>
        <dbReference type="ARBA" id="ARBA00061188"/>
    </source>
</evidence>
<feature type="binding site" evidence="9">
    <location>
        <position position="88"/>
    </location>
    <ligand>
        <name>5-phospho-alpha-D-ribose 1-diphosphate</name>
        <dbReference type="ChEBI" id="CHEBI:58017"/>
    </ligand>
</feature>
<dbReference type="EC" id="2.4.2.18" evidence="9"/>
<dbReference type="SUPFAM" id="SSF47648">
    <property type="entry name" value="Nucleoside phosphorylase/phosphoribosyltransferase N-terminal domain"/>
    <property type="match status" value="1"/>
</dbReference>
<evidence type="ECO:0000256" key="5">
    <source>
        <dbReference type="ARBA" id="ARBA00022822"/>
    </source>
</evidence>
<feature type="binding site" evidence="9">
    <location>
        <position position="92"/>
    </location>
    <ligand>
        <name>Mg(2+)</name>
        <dbReference type="ChEBI" id="CHEBI:18420"/>
        <label>1</label>
    </ligand>
</feature>
<dbReference type="Gene3D" id="1.20.970.10">
    <property type="entry name" value="Transferase, Pyrimidine Nucleoside Phosphorylase, Chain C"/>
    <property type="match status" value="1"/>
</dbReference>
<evidence type="ECO:0000259" key="11">
    <source>
        <dbReference type="Pfam" id="PF02885"/>
    </source>
</evidence>
<dbReference type="PANTHER" id="PTHR43285">
    <property type="entry name" value="ANTHRANILATE PHOSPHORIBOSYLTRANSFERASE"/>
    <property type="match status" value="1"/>
</dbReference>
<reference evidence="12 13" key="1">
    <citation type="submission" date="2013-08" db="EMBL/GenBank/DDBJ databases">
        <authorList>
            <person name="Huang J."/>
            <person name="Wang G."/>
        </authorList>
    </citation>
    <scope>NUCLEOTIDE SEQUENCE [LARGE SCALE GENOMIC DNA]</scope>
    <source>
        <strain evidence="12 13">JSM 072002</strain>
    </source>
</reference>
<comment type="subunit">
    <text evidence="9">Homodimer.</text>
</comment>
<evidence type="ECO:0000313" key="12">
    <source>
        <dbReference type="EMBL" id="KGX88148.1"/>
    </source>
</evidence>
<organism evidence="12 13">
    <name type="scientific">Pontibacillus litoralis JSM 072002</name>
    <dbReference type="NCBI Taxonomy" id="1385512"/>
    <lineage>
        <taxon>Bacteria</taxon>
        <taxon>Bacillati</taxon>
        <taxon>Bacillota</taxon>
        <taxon>Bacilli</taxon>
        <taxon>Bacillales</taxon>
        <taxon>Bacillaceae</taxon>
        <taxon>Pontibacillus</taxon>
    </lineage>
</organism>
<evidence type="ECO:0000256" key="1">
    <source>
        <dbReference type="ARBA" id="ARBA00004907"/>
    </source>
</evidence>
<dbReference type="InterPro" id="IPR036320">
    <property type="entry name" value="Glycosyl_Trfase_fam3_N_dom_sf"/>
</dbReference>
<feature type="domain" description="Glycosyl transferase family 3" evidence="10">
    <location>
        <begin position="74"/>
        <end position="323"/>
    </location>
</feature>
<comment type="pathway">
    <text evidence="1 9">Amino-acid biosynthesis; L-tryptophan biosynthesis; L-tryptophan from chorismate: step 2/5.</text>
</comment>
<dbReference type="OrthoDB" id="9806430at2"/>
<feature type="binding site" evidence="9">
    <location>
        <position position="111"/>
    </location>
    <ligand>
        <name>anthranilate</name>
        <dbReference type="ChEBI" id="CHEBI:16567"/>
        <label>1</label>
    </ligand>
</feature>
<dbReference type="InterPro" id="IPR000312">
    <property type="entry name" value="Glycosyl_Trfase_fam3"/>
</dbReference>
<evidence type="ECO:0000256" key="6">
    <source>
        <dbReference type="ARBA" id="ARBA00023141"/>
    </source>
</evidence>
<evidence type="ECO:0000259" key="10">
    <source>
        <dbReference type="Pfam" id="PF00591"/>
    </source>
</evidence>